<proteinExistence type="predicted"/>
<sequence>MSLTIEEKRNLKTFWISLYGPQANQWPVNADMFDLTYKLLEESKKCSDLIDMVPRPMAVGQSPMSWLSSEVRGRLLRTLRNNKEHYVLCVKPASLKMKTQFAMKASGL</sequence>
<dbReference type="Proteomes" id="UP001156560">
    <property type="component" value="Chromosome 2"/>
</dbReference>
<dbReference type="RefSeq" id="WP_020835103.1">
    <property type="nucleotide sequence ID" value="NZ_CANUHV010000042.1"/>
</dbReference>
<dbReference type="EMBL" id="CP114195">
    <property type="protein sequence ID" value="WAT92780.1"/>
    <property type="molecule type" value="Genomic_DNA"/>
</dbReference>
<evidence type="ECO:0000313" key="1">
    <source>
        <dbReference type="EMBL" id="WAT92780.1"/>
    </source>
</evidence>
<evidence type="ECO:0000313" key="2">
    <source>
        <dbReference type="Proteomes" id="UP001156560"/>
    </source>
</evidence>
<organism evidence="1 2">
    <name type="scientific">Vibrio parahaemolyticus</name>
    <dbReference type="NCBI Taxonomy" id="670"/>
    <lineage>
        <taxon>Bacteria</taxon>
        <taxon>Pseudomonadati</taxon>
        <taxon>Pseudomonadota</taxon>
        <taxon>Gammaproteobacteria</taxon>
        <taxon>Vibrionales</taxon>
        <taxon>Vibrionaceae</taxon>
        <taxon>Vibrio</taxon>
    </lineage>
</organism>
<reference evidence="1" key="1">
    <citation type="submission" date="2022-12" db="EMBL/GenBank/DDBJ databases">
        <title>Vibrio parahaemolyticus become highly virulent by producing novel Tc toxins.</title>
        <authorList>
            <person name="Yang F."/>
            <person name="You Y."/>
            <person name="Lai Q."/>
            <person name="Xu L."/>
            <person name="Li F."/>
        </authorList>
    </citation>
    <scope>NUCLEOTIDE SEQUENCE</scope>
    <source>
        <strain evidence="1">Vp-HL-202005</strain>
    </source>
</reference>
<accession>A0AA47JL06</accession>
<name>A0AA47JL06_VIBPH</name>
<gene>
    <name evidence="1" type="ORF">O1Q84_17385</name>
</gene>
<dbReference type="AlphaFoldDB" id="A0AA47JL06"/>
<protein>
    <submittedName>
        <fullName evidence="1">Uncharacterized protein</fullName>
    </submittedName>
</protein>